<evidence type="ECO:0000259" key="9">
    <source>
        <dbReference type="PROSITE" id="PS50001"/>
    </source>
</evidence>
<feature type="compositionally biased region" description="Low complexity" evidence="7">
    <location>
        <begin position="25"/>
        <end position="38"/>
    </location>
</feature>
<feature type="region of interest" description="Disordered" evidence="7">
    <location>
        <begin position="1"/>
        <end position="54"/>
    </location>
</feature>
<dbReference type="SMART" id="SM00462">
    <property type="entry name" value="PTB"/>
    <property type="match status" value="1"/>
</dbReference>
<evidence type="ECO:0000256" key="5">
    <source>
        <dbReference type="ARBA" id="ARBA00022999"/>
    </source>
</evidence>
<dbReference type="InterPro" id="IPR035012">
    <property type="entry name" value="Tensin-like_SH2"/>
</dbReference>
<dbReference type="PROSITE" id="PS01179">
    <property type="entry name" value="PID"/>
    <property type="match status" value="1"/>
</dbReference>
<dbReference type="CDD" id="cd01213">
    <property type="entry name" value="PTB_tensin"/>
    <property type="match status" value="1"/>
</dbReference>
<dbReference type="InterPro" id="IPR033929">
    <property type="entry name" value="Tensin_PTB"/>
</dbReference>
<keyword evidence="4" id="KW-0904">Protein phosphatase</keyword>
<feature type="domain" description="SH2" evidence="9">
    <location>
        <begin position="171"/>
        <end position="281"/>
    </location>
</feature>
<dbReference type="EMBL" id="JAHRIP010075723">
    <property type="protein sequence ID" value="MEQ2310444.1"/>
    <property type="molecule type" value="Genomic_DNA"/>
</dbReference>
<keyword evidence="11" id="KW-1185">Reference proteome</keyword>
<dbReference type="PANTHER" id="PTHR45734:SF5">
    <property type="entry name" value="TENSIN-3"/>
    <property type="match status" value="1"/>
</dbReference>
<keyword evidence="3" id="KW-0378">Hydrolase</keyword>
<keyword evidence="5 6" id="KW-0727">SH2 domain</keyword>
<dbReference type="InterPro" id="IPR011993">
    <property type="entry name" value="PH-like_dom_sf"/>
</dbReference>
<evidence type="ECO:0000256" key="4">
    <source>
        <dbReference type="ARBA" id="ARBA00022912"/>
    </source>
</evidence>
<dbReference type="SUPFAM" id="SSF50729">
    <property type="entry name" value="PH domain-like"/>
    <property type="match status" value="1"/>
</dbReference>
<dbReference type="InterPro" id="IPR006020">
    <property type="entry name" value="PTB/PI_dom"/>
</dbReference>
<feature type="region of interest" description="Disordered" evidence="7">
    <location>
        <begin position="104"/>
        <end position="132"/>
    </location>
</feature>
<organism evidence="10 11">
    <name type="scientific">Ameca splendens</name>
    <dbReference type="NCBI Taxonomy" id="208324"/>
    <lineage>
        <taxon>Eukaryota</taxon>
        <taxon>Metazoa</taxon>
        <taxon>Chordata</taxon>
        <taxon>Craniata</taxon>
        <taxon>Vertebrata</taxon>
        <taxon>Euteleostomi</taxon>
        <taxon>Actinopterygii</taxon>
        <taxon>Neopterygii</taxon>
        <taxon>Teleostei</taxon>
        <taxon>Neoteleostei</taxon>
        <taxon>Acanthomorphata</taxon>
        <taxon>Ovalentaria</taxon>
        <taxon>Atherinomorphae</taxon>
        <taxon>Cyprinodontiformes</taxon>
        <taxon>Goodeidae</taxon>
        <taxon>Ameca</taxon>
    </lineage>
</organism>
<dbReference type="CDD" id="cd09927">
    <property type="entry name" value="SH2_Tensin_like"/>
    <property type="match status" value="1"/>
</dbReference>
<gene>
    <name evidence="10" type="primary">TNS3</name>
    <name evidence="10" type="ORF">AMECASPLE_008933</name>
</gene>
<comment type="similarity">
    <text evidence="2">Belongs to the PTEN phosphatase protein family.</text>
</comment>
<feature type="domain" description="PID" evidence="8">
    <location>
        <begin position="346"/>
        <end position="471"/>
    </location>
</feature>
<dbReference type="Gene3D" id="2.30.29.30">
    <property type="entry name" value="Pleckstrin-homology domain (PH domain)/Phosphotyrosine-binding domain (PTB)"/>
    <property type="match status" value="1"/>
</dbReference>
<dbReference type="InterPro" id="IPR051484">
    <property type="entry name" value="Tensin_PTEN_phosphatase"/>
</dbReference>
<proteinExistence type="inferred from homology"/>
<dbReference type="InterPro" id="IPR013625">
    <property type="entry name" value="PTB"/>
</dbReference>
<sequence length="478" mass="51424">STPPLVWPDRTPNSLNSPYPPQPSSPLLLSSPNAHSSPRGVQRGQRGSLGVHSGTDSADLSSLLFLGNGGLELSLLEAVEDLSNMNLGGDAGIAPLLPEKRRKGEVGELGSRSPSLSGFSSPHSGNSLSIPLSSSLTSDPFRGLSGASSPGADSGSKQDTVKFVQDTSKFWYKPDISRDQAIALLKDKEPGSFIVRDSHSFRGAYGLAMKVATPPPSVVHHSKKVGDLSSELVRHFLIECTPKGVRLKGCPNEPYFGSLTALVCQHSITPLALPCKLILPDRDSLEELNDASAQTATNSAAELLKQGAGKTFTDNEIIFNFLLKVICACFFLNAPLMCVWMVACNVWFLGSVELESLTGQQAVQKATTLTLSMDPPPPSTVVHFKVSAQGITLTDNQRKLFFRRHYAVNTVIFCSLDPLGRKWTRDSVSTAKIFGFVAKKSQSETENVCHLFAEHDPEQPASAIVNFVSKVMIGSHKK</sequence>
<comment type="caution">
    <text evidence="10">The sequence shown here is derived from an EMBL/GenBank/DDBJ whole genome shotgun (WGS) entry which is preliminary data.</text>
</comment>
<feature type="non-terminal residue" evidence="10">
    <location>
        <position position="1"/>
    </location>
</feature>
<dbReference type="Gene3D" id="3.30.505.10">
    <property type="entry name" value="SH2 domain"/>
    <property type="match status" value="1"/>
</dbReference>
<dbReference type="PANTHER" id="PTHR45734">
    <property type="entry name" value="TENSIN"/>
    <property type="match status" value="1"/>
</dbReference>
<dbReference type="InterPro" id="IPR000980">
    <property type="entry name" value="SH2"/>
</dbReference>
<evidence type="ECO:0000256" key="3">
    <source>
        <dbReference type="ARBA" id="ARBA00022801"/>
    </source>
</evidence>
<name>A0ABV0ZWZ7_9TELE</name>
<evidence type="ECO:0000313" key="10">
    <source>
        <dbReference type="EMBL" id="MEQ2310444.1"/>
    </source>
</evidence>
<dbReference type="Proteomes" id="UP001469553">
    <property type="component" value="Unassembled WGS sequence"/>
</dbReference>
<dbReference type="Pfam" id="PF00017">
    <property type="entry name" value="SH2"/>
    <property type="match status" value="1"/>
</dbReference>
<dbReference type="PROSITE" id="PS50001">
    <property type="entry name" value="SH2"/>
    <property type="match status" value="1"/>
</dbReference>
<feature type="compositionally biased region" description="Low complexity" evidence="7">
    <location>
        <begin position="109"/>
        <end position="132"/>
    </location>
</feature>
<evidence type="ECO:0000256" key="7">
    <source>
        <dbReference type="SAM" id="MobiDB-lite"/>
    </source>
</evidence>
<reference evidence="10 11" key="1">
    <citation type="submission" date="2021-06" db="EMBL/GenBank/DDBJ databases">
        <authorList>
            <person name="Palmer J.M."/>
        </authorList>
    </citation>
    <scope>NUCLEOTIDE SEQUENCE [LARGE SCALE GENOMIC DNA]</scope>
    <source>
        <strain evidence="10 11">AS_MEX2019</strain>
        <tissue evidence="10">Muscle</tissue>
    </source>
</reference>
<evidence type="ECO:0000259" key="8">
    <source>
        <dbReference type="PROSITE" id="PS01179"/>
    </source>
</evidence>
<dbReference type="SMART" id="SM00252">
    <property type="entry name" value="SH2"/>
    <property type="match status" value="1"/>
</dbReference>
<comment type="subcellular location">
    <subcellularLocation>
        <location evidence="1">Cell junction</location>
        <location evidence="1">Focal adhesion</location>
    </subcellularLocation>
</comment>
<evidence type="ECO:0000313" key="11">
    <source>
        <dbReference type="Proteomes" id="UP001469553"/>
    </source>
</evidence>
<evidence type="ECO:0000256" key="2">
    <source>
        <dbReference type="ARBA" id="ARBA00007881"/>
    </source>
</evidence>
<evidence type="ECO:0000256" key="1">
    <source>
        <dbReference type="ARBA" id="ARBA00004246"/>
    </source>
</evidence>
<accession>A0ABV0ZWZ7</accession>
<dbReference type="SUPFAM" id="SSF55550">
    <property type="entry name" value="SH2 domain"/>
    <property type="match status" value="1"/>
</dbReference>
<dbReference type="InterPro" id="IPR036860">
    <property type="entry name" value="SH2_dom_sf"/>
</dbReference>
<evidence type="ECO:0000256" key="6">
    <source>
        <dbReference type="PROSITE-ProRule" id="PRU00191"/>
    </source>
</evidence>
<dbReference type="Pfam" id="PF08416">
    <property type="entry name" value="PTB"/>
    <property type="match status" value="1"/>
</dbReference>
<protein>
    <submittedName>
        <fullName evidence="10">Tensin-3</fullName>
    </submittedName>
</protein>